<dbReference type="AlphaFoldDB" id="A0A5B8VXB6"/>
<dbReference type="KEGG" id="mgk:FSB76_07780"/>
<organism evidence="1 2">
    <name type="scientific">Mucilaginibacter ginsenosidivorax</name>
    <dbReference type="NCBI Taxonomy" id="862126"/>
    <lineage>
        <taxon>Bacteria</taxon>
        <taxon>Pseudomonadati</taxon>
        <taxon>Bacteroidota</taxon>
        <taxon>Sphingobacteriia</taxon>
        <taxon>Sphingobacteriales</taxon>
        <taxon>Sphingobacteriaceae</taxon>
        <taxon>Mucilaginibacter</taxon>
    </lineage>
</organism>
<dbReference type="EMBL" id="CP042437">
    <property type="protein sequence ID" value="QEC75851.1"/>
    <property type="molecule type" value="Genomic_DNA"/>
</dbReference>
<evidence type="ECO:0000313" key="1">
    <source>
        <dbReference type="EMBL" id="QEC75851.1"/>
    </source>
</evidence>
<keyword evidence="2" id="KW-1185">Reference proteome</keyword>
<proteinExistence type="predicted"/>
<evidence type="ECO:0000313" key="2">
    <source>
        <dbReference type="Proteomes" id="UP000321362"/>
    </source>
</evidence>
<dbReference type="PROSITE" id="PS51257">
    <property type="entry name" value="PROKAR_LIPOPROTEIN"/>
    <property type="match status" value="1"/>
</dbReference>
<accession>A0A5B8VXB6</accession>
<dbReference type="Proteomes" id="UP000321362">
    <property type="component" value="Chromosome"/>
</dbReference>
<protein>
    <submittedName>
        <fullName evidence="1">Uncharacterized protein</fullName>
    </submittedName>
</protein>
<reference evidence="1 2" key="1">
    <citation type="journal article" date="2013" name="J. Microbiol.">
        <title>Mucilaginibacter ginsenosidivorax sp. nov., with ginsenoside converting activity isolated from sediment.</title>
        <authorList>
            <person name="Kim J.K."/>
            <person name="Choi T.E."/>
            <person name="Liu Q.M."/>
            <person name="Park H.Y."/>
            <person name="Yi T.H."/>
            <person name="Yoon M.H."/>
            <person name="Kim S.C."/>
            <person name="Im W.T."/>
        </authorList>
    </citation>
    <scope>NUCLEOTIDE SEQUENCE [LARGE SCALE GENOMIC DNA]</scope>
    <source>
        <strain evidence="1 2">KHI28</strain>
    </source>
</reference>
<name>A0A5B8VXB6_9SPHI</name>
<dbReference type="RefSeq" id="WP_147053038.1">
    <property type="nucleotide sequence ID" value="NZ_CP042437.1"/>
</dbReference>
<sequence length="189" mass="21297">MKPYCWLIALFIAVSCKPKSVPVKTNTAAKPVRVLPAGYKMVTAIKAAEADTSETDEQLNAYASYYVLVVDTGKSYEELRNKMFNLHQSSNLDIDTLGRYYDKTKGLIQLPDGDDDEMYAGEYYPRRYPSQYLSLEYLDEYHPGSESKMIALVAGIYETKTSADSILEAIQPSEKAFVLKARIYVGCMH</sequence>
<dbReference type="OrthoDB" id="1351044at2"/>
<gene>
    <name evidence="1" type="ORF">FSB76_07780</name>
</gene>